<dbReference type="GO" id="GO:0038023">
    <property type="term" value="F:signaling receptor activity"/>
    <property type="evidence" value="ECO:0007669"/>
    <property type="project" value="TreeGrafter"/>
</dbReference>
<evidence type="ECO:0000313" key="7">
    <source>
        <dbReference type="Proteomes" id="UP000085678"/>
    </source>
</evidence>
<evidence type="ECO:0000313" key="8">
    <source>
        <dbReference type="RefSeq" id="XP_013414964.1"/>
    </source>
</evidence>
<name>A0A1S3JY36_LINAN</name>
<dbReference type="InterPro" id="IPR035897">
    <property type="entry name" value="Toll_tir_struct_dom_sf"/>
</dbReference>
<dbReference type="PANTHER" id="PTHR24365">
    <property type="entry name" value="TOLL-LIKE RECEPTOR"/>
    <property type="match status" value="1"/>
</dbReference>
<evidence type="ECO:0000256" key="1">
    <source>
        <dbReference type="ARBA" id="ARBA00004370"/>
    </source>
</evidence>
<dbReference type="PANTHER" id="PTHR24365:SF541">
    <property type="entry name" value="PROTEIN TOLL-RELATED"/>
    <property type="match status" value="1"/>
</dbReference>
<keyword evidence="4" id="KW-1133">Transmembrane helix</keyword>
<dbReference type="Pfam" id="PF13676">
    <property type="entry name" value="TIR_2"/>
    <property type="match status" value="1"/>
</dbReference>
<keyword evidence="2" id="KW-0812">Transmembrane</keyword>
<evidence type="ECO:0000256" key="2">
    <source>
        <dbReference type="ARBA" id="ARBA00022692"/>
    </source>
</evidence>
<proteinExistence type="predicted"/>
<dbReference type="PROSITE" id="PS50104">
    <property type="entry name" value="TIR"/>
    <property type="match status" value="1"/>
</dbReference>
<dbReference type="STRING" id="7574.A0A1S3JY36"/>
<keyword evidence="3" id="KW-0732">Signal</keyword>
<evidence type="ECO:0000256" key="3">
    <source>
        <dbReference type="ARBA" id="ARBA00022729"/>
    </source>
</evidence>
<dbReference type="GeneID" id="106176922"/>
<organism evidence="7 8">
    <name type="scientific">Lingula anatina</name>
    <name type="common">Brachiopod</name>
    <name type="synonym">Lingula unguis</name>
    <dbReference type="NCBI Taxonomy" id="7574"/>
    <lineage>
        <taxon>Eukaryota</taxon>
        <taxon>Metazoa</taxon>
        <taxon>Spiralia</taxon>
        <taxon>Lophotrochozoa</taxon>
        <taxon>Brachiopoda</taxon>
        <taxon>Linguliformea</taxon>
        <taxon>Lingulata</taxon>
        <taxon>Lingulida</taxon>
        <taxon>Linguloidea</taxon>
        <taxon>Lingulidae</taxon>
        <taxon>Lingula</taxon>
    </lineage>
</organism>
<protein>
    <submittedName>
        <fullName evidence="8">Uncharacterized protein LOC106176922</fullName>
    </submittedName>
</protein>
<dbReference type="SMART" id="SM00255">
    <property type="entry name" value="TIR"/>
    <property type="match status" value="1"/>
</dbReference>
<keyword evidence="7" id="KW-1185">Reference proteome</keyword>
<evidence type="ECO:0000256" key="4">
    <source>
        <dbReference type="ARBA" id="ARBA00022989"/>
    </source>
</evidence>
<dbReference type="OrthoDB" id="62956at2759"/>
<feature type="domain" description="TIR" evidence="6">
    <location>
        <begin position="151"/>
        <end position="282"/>
    </location>
</feature>
<dbReference type="GO" id="GO:0007165">
    <property type="term" value="P:signal transduction"/>
    <property type="evidence" value="ECO:0007669"/>
    <property type="project" value="InterPro"/>
</dbReference>
<dbReference type="KEGG" id="lak:106176922"/>
<accession>A0A1S3JY36</accession>
<reference evidence="8" key="2">
    <citation type="submission" date="2025-08" db="UniProtKB">
        <authorList>
            <consortium name="RefSeq"/>
        </authorList>
    </citation>
    <scope>IDENTIFICATION</scope>
</reference>
<dbReference type="SUPFAM" id="SSF52200">
    <property type="entry name" value="Toll/Interleukin receptor TIR domain"/>
    <property type="match status" value="1"/>
</dbReference>
<dbReference type="InParanoid" id="A0A1S3JY36"/>
<dbReference type="GO" id="GO:0005886">
    <property type="term" value="C:plasma membrane"/>
    <property type="evidence" value="ECO:0007669"/>
    <property type="project" value="TreeGrafter"/>
</dbReference>
<sequence length="313" mass="35557">MVAGEKEHAAVEELLRRFEIPDIQGYVQTKTLEHLAELLDPDEYTIINQTNLSTNFPRVFQFQKVQELKDWTTKNNCTNIRDLKVGLQTANIPKLSRAAGDYYARVVTEILNMTLNEFEALCRTLVTARHMHTSRSTITNQQGASLSLAQCLYDLFIAYSGEDEATIEQVLHQLKELGVKVWYAKEDLVPGTQVITSISKAVIASKHTLAFLSKSFVQSQWCQLELQYAMQEAVKSKRDVLIPVVMNMSPEEIPTEIGGLKYILFDDEELIPKVLQVIKGPQDTPTFGQLRGENELLRDEVRLLTSKLRLQSQ</sequence>
<dbReference type="AlphaFoldDB" id="A0A1S3JY36"/>
<dbReference type="RefSeq" id="XP_013414964.1">
    <property type="nucleotide sequence ID" value="XM_013559510.1"/>
</dbReference>
<dbReference type="InterPro" id="IPR000157">
    <property type="entry name" value="TIR_dom"/>
</dbReference>
<comment type="subcellular location">
    <subcellularLocation>
        <location evidence="1">Membrane</location>
    </subcellularLocation>
</comment>
<evidence type="ECO:0000259" key="6">
    <source>
        <dbReference type="PROSITE" id="PS50104"/>
    </source>
</evidence>
<keyword evidence="5" id="KW-0472">Membrane</keyword>
<reference evidence="8" key="1">
    <citation type="journal article" date="2015" name="Nat. Commun.">
        <title>The Lingula genome provides insights into brachiopod evolution and the origin of phosphate biomineralization.</title>
        <authorList>
            <person name="Luo Y.J."/>
            <person name="Takeuchi T."/>
            <person name="Koyanagi R."/>
            <person name="Yamada L."/>
            <person name="Kanda M."/>
            <person name="Khalturina M."/>
            <person name="Fujie M."/>
            <person name="Yamasaki S.I."/>
            <person name="Endo K."/>
            <person name="Satoh N."/>
        </authorList>
    </citation>
    <scope>NUCLEOTIDE SEQUENCE</scope>
</reference>
<gene>
    <name evidence="8" type="primary">LOC106176922</name>
</gene>
<evidence type="ECO:0000256" key="5">
    <source>
        <dbReference type="ARBA" id="ARBA00023136"/>
    </source>
</evidence>
<dbReference type="Gene3D" id="3.40.50.10140">
    <property type="entry name" value="Toll/interleukin-1 receptor homology (TIR) domain"/>
    <property type="match status" value="1"/>
</dbReference>
<dbReference type="Proteomes" id="UP000085678">
    <property type="component" value="Unplaced"/>
</dbReference>